<dbReference type="AlphaFoldDB" id="A0A6J4S2Z1"/>
<evidence type="ECO:0000256" key="1">
    <source>
        <dbReference type="PROSITE-ProRule" id="PRU00409"/>
    </source>
</evidence>
<dbReference type="GO" id="GO:0046872">
    <property type="term" value="F:metal ion binding"/>
    <property type="evidence" value="ECO:0007669"/>
    <property type="project" value="InterPro"/>
</dbReference>
<evidence type="ECO:0000313" key="4">
    <source>
        <dbReference type="EMBL" id="CAA9481583.1"/>
    </source>
</evidence>
<dbReference type="SUPFAM" id="SSF56059">
    <property type="entry name" value="Glutathione synthetase ATP-binding domain-like"/>
    <property type="match status" value="1"/>
</dbReference>
<dbReference type="Gene3D" id="3.30.470.20">
    <property type="entry name" value="ATP-grasp fold, B domain"/>
    <property type="match status" value="1"/>
</dbReference>
<dbReference type="PROSITE" id="PS50975">
    <property type="entry name" value="ATP_GRASP"/>
    <property type="match status" value="1"/>
</dbReference>
<dbReference type="EMBL" id="CADCVJ010000174">
    <property type="protein sequence ID" value="CAA9481583.1"/>
    <property type="molecule type" value="Genomic_DNA"/>
</dbReference>
<proteinExistence type="predicted"/>
<dbReference type="GO" id="GO:0005524">
    <property type="term" value="F:ATP binding"/>
    <property type="evidence" value="ECO:0007669"/>
    <property type="project" value="UniProtKB-UniRule"/>
</dbReference>
<accession>A0A6J4S2Z1</accession>
<gene>
    <name evidence="4" type="ORF">AVDCRST_MAG38-2065</name>
</gene>
<feature type="domain" description="ATP-grasp" evidence="3">
    <location>
        <begin position="139"/>
        <end position="333"/>
    </location>
</feature>
<evidence type="ECO:0000259" key="3">
    <source>
        <dbReference type="PROSITE" id="PS50975"/>
    </source>
</evidence>
<protein>
    <recommendedName>
        <fullName evidence="3">ATP-grasp domain-containing protein</fullName>
    </recommendedName>
</protein>
<keyword evidence="1" id="KW-0547">Nucleotide-binding</keyword>
<dbReference type="Gene3D" id="3.30.1490.20">
    <property type="entry name" value="ATP-grasp fold, A domain"/>
    <property type="match status" value="1"/>
</dbReference>
<feature type="region of interest" description="Disordered" evidence="2">
    <location>
        <begin position="1"/>
        <end position="27"/>
    </location>
</feature>
<evidence type="ECO:0000256" key="2">
    <source>
        <dbReference type="SAM" id="MobiDB-lite"/>
    </source>
</evidence>
<sequence>MTVSRDSPTARKPAGGLPDQGRGRPPTAVVLGGPVTGMVVVRSLHRAGVPVIALGTEHDHFGRSRCCTKPVAAKAANVQPEWLRWLLDEAPEGSVVLPASDEGMELIATHRGELVARGLRPGEADDEAVLACLDKARTYEIARTAGILTPRTHTVRGQADLGAALGDFRFPCGLKPLHRHVFERRSPIRDKVIVARDRAELDSLLTAMLALDLEMQVTEIVPGRDENIVVHTTYLDENGQPLMDFTHRKLRQRPIHFGVGSYVVGESLPDVAEAGLRFARAAGIRGLAVTEFKRDPRDGLLYLIECNARFNLAVALLRASGYDLPLLAYKRALGLPGPPMGPPRWGEHLWHPGPDFRSFLDYRRCGEMTTTQWVGSLLHPQRFSLWSLADPWPSIVELGATLGRGLRLARRELGIRVRRDPRAAAHR</sequence>
<organism evidence="4">
    <name type="scientific">uncultured Solirubrobacteraceae bacterium</name>
    <dbReference type="NCBI Taxonomy" id="1162706"/>
    <lineage>
        <taxon>Bacteria</taxon>
        <taxon>Bacillati</taxon>
        <taxon>Actinomycetota</taxon>
        <taxon>Thermoleophilia</taxon>
        <taxon>Solirubrobacterales</taxon>
        <taxon>Solirubrobacteraceae</taxon>
        <taxon>environmental samples</taxon>
    </lineage>
</organism>
<name>A0A6J4S2Z1_9ACTN</name>
<reference evidence="4" key="1">
    <citation type="submission" date="2020-02" db="EMBL/GenBank/DDBJ databases">
        <authorList>
            <person name="Meier V. D."/>
        </authorList>
    </citation>
    <scope>NUCLEOTIDE SEQUENCE</scope>
    <source>
        <strain evidence="4">AVDCRST_MAG38</strain>
    </source>
</reference>
<dbReference type="InterPro" id="IPR011761">
    <property type="entry name" value="ATP-grasp"/>
</dbReference>
<keyword evidence="1" id="KW-0067">ATP-binding</keyword>
<dbReference type="InterPro" id="IPR013815">
    <property type="entry name" value="ATP_grasp_subdomain_1"/>
</dbReference>